<reference evidence="16 17" key="2">
    <citation type="submission" date="2018-11" db="EMBL/GenBank/DDBJ databases">
        <authorList>
            <consortium name="Pathogen Informatics"/>
        </authorList>
    </citation>
    <scope>NUCLEOTIDE SEQUENCE [LARGE SCALE GENOMIC DNA]</scope>
</reference>
<dbReference type="InterPro" id="IPR012560">
    <property type="entry name" value="Ferlin_A-domain"/>
</dbReference>
<dbReference type="GO" id="GO:0098588">
    <property type="term" value="C:bounding membrane of organelle"/>
    <property type="evidence" value="ECO:0007669"/>
    <property type="project" value="UniProtKB-ARBA"/>
</dbReference>
<dbReference type="InterPro" id="IPR055072">
    <property type="entry name" value="Ferlin_DSRM"/>
</dbReference>
<keyword evidence="5 14" id="KW-0812">Transmembrane</keyword>
<feature type="compositionally biased region" description="Basic and acidic residues" evidence="13">
    <location>
        <begin position="2027"/>
        <end position="2036"/>
    </location>
</feature>
<dbReference type="PANTHER" id="PTHR12546">
    <property type="entry name" value="FER-1-LIKE"/>
    <property type="match status" value="1"/>
</dbReference>
<feature type="region of interest" description="Disordered" evidence="13">
    <location>
        <begin position="2027"/>
        <end position="2047"/>
    </location>
</feature>
<dbReference type="SMART" id="SM01201">
    <property type="entry name" value="FerB"/>
    <property type="match status" value="1"/>
</dbReference>
<dbReference type="SMART" id="SM01200">
    <property type="entry name" value="FerA"/>
    <property type="match status" value="1"/>
</dbReference>
<feature type="compositionally biased region" description="Low complexity" evidence="13">
    <location>
        <begin position="165"/>
        <end position="174"/>
    </location>
</feature>
<dbReference type="InterPro" id="IPR037722">
    <property type="entry name" value="C2C_Ferlin"/>
</dbReference>
<keyword evidence="12" id="KW-0968">Cytoplasmic vesicle</keyword>
<reference evidence="18" key="1">
    <citation type="submission" date="2016-04" db="UniProtKB">
        <authorList>
            <consortium name="WormBaseParasite"/>
        </authorList>
    </citation>
    <scope>IDENTIFICATION</scope>
</reference>
<dbReference type="CDD" id="cd04011">
    <property type="entry name" value="C2B_Ferlin"/>
    <property type="match status" value="1"/>
</dbReference>
<dbReference type="InterPro" id="IPR037720">
    <property type="entry name" value="C2B_Ferlin"/>
</dbReference>
<gene>
    <name evidence="16" type="ORF">HDID_LOCUS7523</name>
</gene>
<feature type="domain" description="C2" evidence="15">
    <location>
        <begin position="1825"/>
        <end position="1972"/>
    </location>
</feature>
<dbReference type="Pfam" id="PF22901">
    <property type="entry name" value="dsrm_Ferlin"/>
    <property type="match status" value="1"/>
</dbReference>
<dbReference type="CDD" id="cd08374">
    <property type="entry name" value="C2F_Ferlin"/>
    <property type="match status" value="1"/>
</dbReference>
<sequence>MLRVRVEKAVNLKNVELIGKSDPYCKIQFRGINYFTISCIGNKMKTKYINDNLNPEWNESLEFDLKNEALAPNDELDVSVFDHDDVSVDKFMGKVMVPLGSLITGEKEKKESLTLNDKNGQATQQSIQLTISYQPPDAGSGGAGGGAAAGESGGDSSGGGGGGSDTDSGIASDATPGGAIGGSKKKGSSDLLPAIDKSYSTKVQDFQVRVRIQEARQLPGGNISPLCKVQCWNQTQITNSRQSTNSPFWGRTFFFNFHNSPAELFQHSVVFGVYNSRKLRADAFIGSFELNLAAVYESPNHAIMHKWLLLGEPEDPQAGSKGYLKMAIIILGPGDEAPDLKPKEESDDGDIEANILRPAGLQLRPALLRFFLYTGEDYPQMDSSTFSGVKKFFGAEKGDKEFVDPFTVVKFAGKEVKSATKEGTDHPEWYEELKLGVQFPSMADRVAITVYDWDRLSKNDAIATAFLKLGDISALRDGEDGYLPTFGPSFINLYGSTREFTDMPDKYKALNLAKGEGCAYRGRILCELQTELLDEMPQSGVAPISEDFKVAISKFMRRRKYVLHSAFFQANMINIDDAPIEFEVSIGNYGNNLDESVPPCPSTTPPTNAVFDGCYYNFLPWGDIKPCTVVECQWEDISYRLFAVNMINRIADKLEFGIENIEVSMKANIAEEDLASTIIGTLDQFIMDCQTPLPEWREGCSPMNNLDKKMMKLRQDDLAALLSQAVKLREEATSAEDVLKELKGYAQIVRNIFVEPQNSMPDVIIWMIASEKRIAYFRIPAYDILYSDNQLYRGRYCGLVRTLMLKNPSLDKDDLSDKWKVPAQIRVSLWLGLEKEQHDWISREDDGIQTVVAETYENEAQIVGKWSSHRPPLTRPNFTDCTGHIETPKENFVPPEGWRWDGDWYISQEFSLMFKKDTGATTYTESVFYNEKRTPVSGWEKAPLPYTDANGYEKPGPDEVALPAGWAWEDDSWKIDYNRPCDEEGWEYAVDQSMGNYVAVEKIYYMSRRRRLIRRRKIKDSTKNVKEDIVAKMMESKMDAKLSLLGAMTPAAGEGWEYSFSFDKRFHTPKKGTDNVRRRRWHRKLVPDSPEMLIPAQFKLPPKADEKKKKQTNTASPRVYIKYENKQTWQLNAYIFQARGLLAADQSGLSDPYLRVSFVNQSQKTERLEKTLSPTWDQTLIFENVVIYGNPQAIVESPPLVTIEIFDWDQIGSDCFLGRCSLVPEVVTEESDFKTVMLQWYPIKKQGRDGGELLAAFELMLLDGNNPPSPPNKKPGTELYEVPEGIRPELERMGIEVLCWGVRNMEKYQLAAVNSPSVEIDIGGTVLTSDVISNLKRQPNFKKYIMFHVANLPKEELYMPPINIGVRDNRAFGRKPLVGTHVITDFNKYRVPPLTKPYDPMQDIPEQSTDKPYEPEQKVLSVSNYWIRSSERRRNDAQEPIENPNDTLAALRVKDGESLVCGLHMLSSRIVLKLFQSSPPTSIPYNMDLSQLDPNIDWYSKYYASKGELKKCTDYKERGYDLLKYLTHPLEESEGFYRFDDVALTFKLYRGKSKDSAEEDEEENYAGDFKGTFRIYSLPEDPNAPMPLKYLDNVTPDSNPVECIIRVYVVKALDLQPNDPSGLADPYVEIRLGKQKVTSKDNYIPNNLNPEFGRVFQLKALIPIENYLTIRVMDFDLLTRDDVIGETVIDLENRLLTRFRATCGIPQSYNLTGINQWRDNQLPTEILAEFCKKHSLPEPNYNVEGSGTVTCHIGEHFFNINAFEKHLIPSPHWGPPRERLALHILNALPLVKEHVETRVLRNPIQPGMDQGKIELWVDIFPTSLGQPGPYFNITPRRPEEYELRVIVWNTYDVKLDETSITGERMSDIYVKGWLMGVDDREHTDVHYRSLNGEGNFNWRLIFPFGYIPAEGEIAVKKKEHFWSLDTTEKRFPPVLCMQVWDNDLFSPDDYLGTMELPLTHMPQPVKKADACTLEIMNTNSPKHKTINLFESKRTGGFWPFADQPGPDGQLTGKLEAEMELLTKQEAMDRPAGKGQDEPNSNPHLDKPKRPETSFFWFTSPFKTCKFIICKRFKCILITIICVFLAVLLIALFIYAIPQLLARKMVGV</sequence>
<dbReference type="CDD" id="cd04037">
    <property type="entry name" value="C2E_Ferlin"/>
    <property type="match status" value="1"/>
</dbReference>
<dbReference type="SMART" id="SM00694">
    <property type="entry name" value="DysFC"/>
    <property type="match status" value="2"/>
</dbReference>
<dbReference type="GO" id="GO:0005886">
    <property type="term" value="C:plasma membrane"/>
    <property type="evidence" value="ECO:0007669"/>
    <property type="project" value="UniProtKB-SubCell"/>
</dbReference>
<keyword evidence="11 14" id="KW-0472">Membrane</keyword>
<accession>A0A158QEJ6</accession>
<dbReference type="SMART" id="SM00693">
    <property type="entry name" value="DysFN"/>
    <property type="match status" value="2"/>
</dbReference>
<dbReference type="InterPro" id="IPR032362">
    <property type="entry name" value="Ferlin_C"/>
</dbReference>
<evidence type="ECO:0000256" key="9">
    <source>
        <dbReference type="ARBA" id="ARBA00022968"/>
    </source>
</evidence>
<feature type="transmembrane region" description="Helical" evidence="14">
    <location>
        <begin position="2075"/>
        <end position="2096"/>
    </location>
</feature>
<evidence type="ECO:0000256" key="13">
    <source>
        <dbReference type="SAM" id="MobiDB-lite"/>
    </source>
</evidence>
<keyword evidence="10 14" id="KW-1133">Transmembrane helix</keyword>
<feature type="domain" description="C2" evidence="15">
    <location>
        <begin position="1113"/>
        <end position="1241"/>
    </location>
</feature>
<evidence type="ECO:0000256" key="10">
    <source>
        <dbReference type="ARBA" id="ARBA00022989"/>
    </source>
</evidence>
<feature type="compositionally biased region" description="Gly residues" evidence="13">
    <location>
        <begin position="139"/>
        <end position="164"/>
    </location>
</feature>
<dbReference type="InterPro" id="IPR037723">
    <property type="entry name" value="C2D_Ferlin"/>
</dbReference>
<dbReference type="SMART" id="SM01202">
    <property type="entry name" value="FerI"/>
    <property type="match status" value="1"/>
</dbReference>
<evidence type="ECO:0000256" key="5">
    <source>
        <dbReference type="ARBA" id="ARBA00022692"/>
    </source>
</evidence>
<dbReference type="Gene3D" id="2.60.40.150">
    <property type="entry name" value="C2 domain"/>
    <property type="match status" value="6"/>
</dbReference>
<keyword evidence="7" id="KW-0677">Repeat</keyword>
<evidence type="ECO:0000256" key="6">
    <source>
        <dbReference type="ARBA" id="ARBA00022723"/>
    </source>
</evidence>
<dbReference type="CDD" id="cd04017">
    <property type="entry name" value="C2D_Ferlin"/>
    <property type="match status" value="1"/>
</dbReference>
<evidence type="ECO:0000256" key="11">
    <source>
        <dbReference type="ARBA" id="ARBA00023136"/>
    </source>
</evidence>
<dbReference type="CDD" id="cd04018">
    <property type="entry name" value="C2C_Ferlin"/>
    <property type="match status" value="1"/>
</dbReference>
<dbReference type="InterPro" id="IPR037725">
    <property type="entry name" value="C2F_Ferlin"/>
</dbReference>
<dbReference type="Pfam" id="PF06398">
    <property type="entry name" value="Pex24p"/>
    <property type="match status" value="1"/>
</dbReference>
<evidence type="ECO:0000256" key="7">
    <source>
        <dbReference type="ARBA" id="ARBA00022737"/>
    </source>
</evidence>
<dbReference type="InterPro" id="IPR037721">
    <property type="entry name" value="Ferlin"/>
</dbReference>
<evidence type="ECO:0000313" key="16">
    <source>
        <dbReference type="EMBL" id="VDL59841.1"/>
    </source>
</evidence>
<evidence type="ECO:0000256" key="8">
    <source>
        <dbReference type="ARBA" id="ARBA00022837"/>
    </source>
</evidence>
<dbReference type="WBParaSite" id="HDID_0000752501-mRNA-1">
    <property type="protein sequence ID" value="HDID_0000752501-mRNA-1"/>
    <property type="gene ID" value="HDID_0000752501"/>
</dbReference>
<evidence type="ECO:0000256" key="1">
    <source>
        <dbReference type="ARBA" id="ARBA00004401"/>
    </source>
</evidence>
<dbReference type="SMART" id="SM00239">
    <property type="entry name" value="C2"/>
    <property type="match status" value="6"/>
</dbReference>
<dbReference type="Pfam" id="PF16165">
    <property type="entry name" value="Ferlin_C"/>
    <property type="match status" value="1"/>
</dbReference>
<comment type="similarity">
    <text evidence="3">Belongs to the ferlin family.</text>
</comment>
<evidence type="ECO:0000256" key="3">
    <source>
        <dbReference type="ARBA" id="ARBA00007561"/>
    </source>
</evidence>
<dbReference type="GO" id="GO:0030659">
    <property type="term" value="C:cytoplasmic vesicle membrane"/>
    <property type="evidence" value="ECO:0007669"/>
    <property type="project" value="UniProtKB-SubCell"/>
</dbReference>
<evidence type="ECO:0000256" key="12">
    <source>
        <dbReference type="ARBA" id="ARBA00023329"/>
    </source>
</evidence>
<keyword evidence="6" id="KW-0479">Metal-binding</keyword>
<keyword evidence="4" id="KW-1003">Cell membrane</keyword>
<evidence type="ECO:0000256" key="4">
    <source>
        <dbReference type="ARBA" id="ARBA00022475"/>
    </source>
</evidence>
<organism evidence="18">
    <name type="scientific">Hymenolepis diminuta</name>
    <name type="common">Rat tapeworm</name>
    <dbReference type="NCBI Taxonomy" id="6216"/>
    <lineage>
        <taxon>Eukaryota</taxon>
        <taxon>Metazoa</taxon>
        <taxon>Spiralia</taxon>
        <taxon>Lophotrochozoa</taxon>
        <taxon>Platyhelminthes</taxon>
        <taxon>Cestoda</taxon>
        <taxon>Eucestoda</taxon>
        <taxon>Cyclophyllidea</taxon>
        <taxon>Hymenolepididae</taxon>
        <taxon>Hymenolepis</taxon>
    </lineage>
</organism>
<dbReference type="InterPro" id="IPR010482">
    <property type="entry name" value="TECPR1-like_DysF"/>
</dbReference>
<dbReference type="Pfam" id="PF08165">
    <property type="entry name" value="FerA"/>
    <property type="match status" value="1"/>
</dbReference>
<dbReference type="Pfam" id="PF08151">
    <property type="entry name" value="FerI"/>
    <property type="match status" value="1"/>
</dbReference>
<dbReference type="InterPro" id="IPR037724">
    <property type="entry name" value="C2E_Ferlin"/>
</dbReference>
<keyword evidence="9" id="KW-0735">Signal-anchor</keyword>
<feature type="domain" description="C2" evidence="15">
    <location>
        <begin position="347"/>
        <end position="482"/>
    </location>
</feature>
<dbReference type="InterPro" id="IPR000008">
    <property type="entry name" value="C2_dom"/>
</dbReference>
<feature type="domain" description="C2" evidence="15">
    <location>
        <begin position="1"/>
        <end position="113"/>
    </location>
</feature>
<feature type="domain" description="C2" evidence="15">
    <location>
        <begin position="1270"/>
        <end position="1398"/>
    </location>
</feature>
<feature type="domain" description="C2" evidence="15">
    <location>
        <begin position="1580"/>
        <end position="1704"/>
    </location>
</feature>
<feature type="domain" description="C2" evidence="15">
    <location>
        <begin position="189"/>
        <end position="308"/>
    </location>
</feature>
<dbReference type="CDD" id="cd00030">
    <property type="entry name" value="C2"/>
    <property type="match status" value="1"/>
</dbReference>
<protein>
    <submittedName>
        <fullName evidence="18">C2 domain-containing protein</fullName>
    </submittedName>
</protein>
<evidence type="ECO:0000313" key="18">
    <source>
        <dbReference type="WBParaSite" id="HDID_0000752501-mRNA-1"/>
    </source>
</evidence>
<feature type="region of interest" description="Disordered" evidence="13">
    <location>
        <begin position="132"/>
        <end position="187"/>
    </location>
</feature>
<dbReference type="InterPro" id="IPR006614">
    <property type="entry name" value="Peroxin/Ferlin"/>
</dbReference>
<dbReference type="InterPro" id="IPR012561">
    <property type="entry name" value="Ferlin_B-domain"/>
</dbReference>
<dbReference type="Pfam" id="PF08150">
    <property type="entry name" value="FerB"/>
    <property type="match status" value="1"/>
</dbReference>
<dbReference type="SUPFAM" id="SSF49562">
    <property type="entry name" value="C2 domain (Calcium/lipid-binding domain, CaLB)"/>
    <property type="match status" value="7"/>
</dbReference>
<dbReference type="InterPro" id="IPR035892">
    <property type="entry name" value="C2_domain_sf"/>
</dbReference>
<dbReference type="GO" id="GO:0046872">
    <property type="term" value="F:metal ion binding"/>
    <property type="evidence" value="ECO:0007669"/>
    <property type="project" value="UniProtKB-KW"/>
</dbReference>
<evidence type="ECO:0000256" key="2">
    <source>
        <dbReference type="ARBA" id="ARBA00004483"/>
    </source>
</evidence>
<dbReference type="InterPro" id="IPR012968">
    <property type="entry name" value="FerIin_dom"/>
</dbReference>
<dbReference type="Proteomes" id="UP000274504">
    <property type="component" value="Unassembled WGS sequence"/>
</dbReference>
<dbReference type="Pfam" id="PF00168">
    <property type="entry name" value="C2"/>
    <property type="match status" value="7"/>
</dbReference>
<dbReference type="PROSITE" id="PS50004">
    <property type="entry name" value="C2"/>
    <property type="match status" value="7"/>
</dbReference>
<name>A0A158QEJ6_HYMDI</name>
<evidence type="ECO:0000256" key="14">
    <source>
        <dbReference type="SAM" id="Phobius"/>
    </source>
</evidence>
<evidence type="ECO:0000259" key="15">
    <source>
        <dbReference type="PROSITE" id="PS50004"/>
    </source>
</evidence>
<dbReference type="EMBL" id="UYSG01010943">
    <property type="protein sequence ID" value="VDL59841.1"/>
    <property type="molecule type" value="Genomic_DNA"/>
</dbReference>
<comment type="subcellular location">
    <subcellularLocation>
        <location evidence="1">Cell membrane</location>
        <topology evidence="1">Single-pass type II membrane protein</topology>
    </subcellularLocation>
    <subcellularLocation>
        <location evidence="2">Cytoplasmic vesicle membrane</location>
        <topology evidence="2">Single-pass type II membrane protein</topology>
    </subcellularLocation>
</comment>
<evidence type="ECO:0000313" key="17">
    <source>
        <dbReference type="Proteomes" id="UP000274504"/>
    </source>
</evidence>
<keyword evidence="8" id="KW-0106">Calcium</keyword>
<proteinExistence type="inferred from homology"/>
<dbReference type="OrthoDB" id="10059618at2759"/>
<dbReference type="PANTHER" id="PTHR12546:SF33">
    <property type="entry name" value="SPERM VESICLE FUSION PROTEIN FER-1"/>
    <property type="match status" value="1"/>
</dbReference>
<dbReference type="GO" id="GO:0007009">
    <property type="term" value="P:plasma membrane organization"/>
    <property type="evidence" value="ECO:0007669"/>
    <property type="project" value="TreeGrafter"/>
</dbReference>
<dbReference type="STRING" id="6216.A0A158QEJ6"/>